<dbReference type="PROSITE" id="PS01039">
    <property type="entry name" value="SBP_BACTERIAL_3"/>
    <property type="match status" value="1"/>
</dbReference>
<reference evidence="8 9" key="1">
    <citation type="submission" date="2017-09" db="EMBL/GenBank/DDBJ databases">
        <authorList>
            <person name="Ehlers B."/>
            <person name="Leendertz F.H."/>
        </authorList>
    </citation>
    <scope>NUCLEOTIDE SEQUENCE [LARGE SCALE GENOMIC DNA]</scope>
    <source>
        <strain evidence="8 9">DSM 16848</strain>
    </source>
</reference>
<feature type="region of interest" description="Disordered" evidence="5">
    <location>
        <begin position="22"/>
        <end position="41"/>
    </location>
</feature>
<proteinExistence type="inferred from homology"/>
<evidence type="ECO:0000256" key="4">
    <source>
        <dbReference type="RuleBase" id="RU003744"/>
    </source>
</evidence>
<evidence type="ECO:0000256" key="6">
    <source>
        <dbReference type="SAM" id="SignalP"/>
    </source>
</evidence>
<dbReference type="Pfam" id="PF00497">
    <property type="entry name" value="SBP_bac_3"/>
    <property type="match status" value="1"/>
</dbReference>
<feature type="domain" description="Solute-binding protein family 3/N-terminal" evidence="7">
    <location>
        <begin position="70"/>
        <end position="292"/>
    </location>
</feature>
<sequence length="309" mass="33016">MLKKLMLSASLALILSACGQQNGSASEQKTNPPALSTASAAQADGAASQAASAPVALTGSLMEKINKKETILVGTMGTYAPFSYHEKDGTLTGYDVEVTRAVAAKLGVKVEFKETPWDAMMAGLKAGRFDLVANQVALTSPERQAQFDKAEPYSWSGKMIVARNDHAPIAKLEDIKGMKTTVMLGSNYDEVAKKMGADLVHTDTMAQGLLNVQQKRADITLNDELSLLDYLKKNPDAGLKYVWRTPAEEKLGAGLVMNKGNDEALAKISSVMNELKADGTLKKLGEQFFGEDVSVRPDVGAQSASAEQK</sequence>
<comment type="subcellular location">
    <subcellularLocation>
        <location evidence="1">Cell envelope</location>
    </subcellularLocation>
</comment>
<dbReference type="PANTHER" id="PTHR35936">
    <property type="entry name" value="MEMBRANE-BOUND LYTIC MUREIN TRANSGLYCOSYLASE F"/>
    <property type="match status" value="1"/>
</dbReference>
<organism evidence="8 9">
    <name type="scientific">Alysiella filiformis DSM 16848</name>
    <dbReference type="NCBI Taxonomy" id="1120981"/>
    <lineage>
        <taxon>Bacteria</taxon>
        <taxon>Pseudomonadati</taxon>
        <taxon>Pseudomonadota</taxon>
        <taxon>Betaproteobacteria</taxon>
        <taxon>Neisseriales</taxon>
        <taxon>Neisseriaceae</taxon>
        <taxon>Alysiella</taxon>
    </lineage>
</organism>
<dbReference type="SMART" id="SM00062">
    <property type="entry name" value="PBPb"/>
    <property type="match status" value="1"/>
</dbReference>
<protein>
    <submittedName>
        <fullName evidence="8">Cystine transport system substrate-binding protein</fullName>
    </submittedName>
</protein>
<feature type="signal peptide" evidence="6">
    <location>
        <begin position="1"/>
        <end position="19"/>
    </location>
</feature>
<dbReference type="OrthoDB" id="368476at2"/>
<keyword evidence="9" id="KW-1185">Reference proteome</keyword>
<dbReference type="Proteomes" id="UP000219669">
    <property type="component" value="Unassembled WGS sequence"/>
</dbReference>
<evidence type="ECO:0000313" key="8">
    <source>
        <dbReference type="EMBL" id="SOD67544.1"/>
    </source>
</evidence>
<accession>A0A286E9L0</accession>
<dbReference type="RefSeq" id="WP_097114013.1">
    <property type="nucleotide sequence ID" value="NZ_CP083931.1"/>
</dbReference>
<dbReference type="EMBL" id="OCNF01000006">
    <property type="protein sequence ID" value="SOD67544.1"/>
    <property type="molecule type" value="Genomic_DNA"/>
</dbReference>
<dbReference type="PROSITE" id="PS51257">
    <property type="entry name" value="PROKAR_LIPOPROTEIN"/>
    <property type="match status" value="1"/>
</dbReference>
<evidence type="ECO:0000256" key="2">
    <source>
        <dbReference type="ARBA" id="ARBA00010333"/>
    </source>
</evidence>
<feature type="chain" id="PRO_5012696308" evidence="6">
    <location>
        <begin position="20"/>
        <end position="309"/>
    </location>
</feature>
<gene>
    <name evidence="8" type="ORF">SAMN02746062_00946</name>
</gene>
<evidence type="ECO:0000259" key="7">
    <source>
        <dbReference type="SMART" id="SM00062"/>
    </source>
</evidence>
<dbReference type="InterPro" id="IPR018313">
    <property type="entry name" value="SBP_3_CS"/>
</dbReference>
<dbReference type="Gene3D" id="3.40.190.10">
    <property type="entry name" value="Periplasmic binding protein-like II"/>
    <property type="match status" value="2"/>
</dbReference>
<evidence type="ECO:0000313" key="9">
    <source>
        <dbReference type="Proteomes" id="UP000219669"/>
    </source>
</evidence>
<dbReference type="PANTHER" id="PTHR35936:SF35">
    <property type="entry name" value="L-CYSTINE-BINDING PROTEIN TCYJ"/>
    <property type="match status" value="1"/>
</dbReference>
<keyword evidence="3 6" id="KW-0732">Signal</keyword>
<feature type="compositionally biased region" description="Polar residues" evidence="5">
    <location>
        <begin position="22"/>
        <end position="33"/>
    </location>
</feature>
<dbReference type="InterPro" id="IPR001638">
    <property type="entry name" value="Solute-binding_3/MltF_N"/>
</dbReference>
<dbReference type="AlphaFoldDB" id="A0A286E9L0"/>
<evidence type="ECO:0000256" key="5">
    <source>
        <dbReference type="SAM" id="MobiDB-lite"/>
    </source>
</evidence>
<name>A0A286E9L0_9NEIS</name>
<evidence type="ECO:0000256" key="3">
    <source>
        <dbReference type="ARBA" id="ARBA00022729"/>
    </source>
</evidence>
<comment type="similarity">
    <text evidence="2 4">Belongs to the bacterial solute-binding protein 3 family.</text>
</comment>
<dbReference type="GO" id="GO:0030313">
    <property type="term" value="C:cell envelope"/>
    <property type="evidence" value="ECO:0007669"/>
    <property type="project" value="UniProtKB-SubCell"/>
</dbReference>
<evidence type="ECO:0000256" key="1">
    <source>
        <dbReference type="ARBA" id="ARBA00004196"/>
    </source>
</evidence>
<dbReference type="SUPFAM" id="SSF53850">
    <property type="entry name" value="Periplasmic binding protein-like II"/>
    <property type="match status" value="1"/>
</dbReference>